<dbReference type="InterPro" id="IPR011990">
    <property type="entry name" value="TPR-like_helical_dom_sf"/>
</dbReference>
<name>A0A1J3CZ05_NOCCA</name>
<keyword evidence="4" id="KW-0496">Mitochondrion</keyword>
<evidence type="ECO:0000256" key="1">
    <source>
        <dbReference type="ARBA" id="ARBA00007626"/>
    </source>
</evidence>
<keyword evidence="3" id="KW-0809">Transit peptide</keyword>
<dbReference type="FunFam" id="1.25.40.10:FF:001070">
    <property type="entry name" value="Pentatricopeptide repeat-containing protein At1g11630, mitochondrial"/>
    <property type="match status" value="1"/>
</dbReference>
<evidence type="ECO:0000256" key="2">
    <source>
        <dbReference type="ARBA" id="ARBA00022737"/>
    </source>
</evidence>
<dbReference type="PROSITE" id="PS51375">
    <property type="entry name" value="PPR"/>
    <property type="match status" value="4"/>
</dbReference>
<feature type="repeat" description="PPR" evidence="5">
    <location>
        <begin position="187"/>
        <end position="221"/>
    </location>
</feature>
<sequence>MALLSRIRTSSTSLFRHLNPSPQIRSLASASSILSPDSKAPLTSKQKSKAALSLLKTEKDPDRILEICRAASLTPDSHIDRLAFSAAVENLAEKKHFAAVTNLLDGFISNRPDLRSERFAAHAIVLYAQANMLDHSLRIFTELEKFEIPRTVKSLNALLFACLVAKDYKEAKRVYIDLPKMYKIEPDLETYNCMIKVFCESRSSSSSYSIIAEMERKGIKPTSLSFGQMIAGFYGEDKNEEVGKVLAMMKDRGVSVGVSTHNIRIQSLCKKKKSAEAKALLDGMLSSGMKPNSVTYTHLIHGFCNQGDFEEAKKLFKVMVNRGCKPDSACYFTLIYYLCKGGDFETALSLCKESMEKNWVPSFGIMKSLVNGLAKASKVEEAKELIGQVKDKFTRNVELWNEVEAALPQ</sequence>
<protein>
    <submittedName>
        <fullName evidence="6">Pentatricopeptide repeat-containing protein, mitochondrial</fullName>
    </submittedName>
</protein>
<dbReference type="PANTHER" id="PTHR47939">
    <property type="entry name" value="MEMBRANE-ASSOCIATED SALT-INDUCIBLE PROTEIN-LIKE"/>
    <property type="match status" value="1"/>
</dbReference>
<feature type="repeat" description="PPR" evidence="5">
    <location>
        <begin position="292"/>
        <end position="326"/>
    </location>
</feature>
<feature type="repeat" description="PPR" evidence="5">
    <location>
        <begin position="327"/>
        <end position="361"/>
    </location>
</feature>
<dbReference type="Gene3D" id="1.25.40.10">
    <property type="entry name" value="Tetratricopeptide repeat domain"/>
    <property type="match status" value="3"/>
</dbReference>
<dbReference type="InterPro" id="IPR002885">
    <property type="entry name" value="PPR_rpt"/>
</dbReference>
<dbReference type="Pfam" id="PF13041">
    <property type="entry name" value="PPR_2"/>
    <property type="match status" value="2"/>
</dbReference>
<dbReference type="SUPFAM" id="SSF48452">
    <property type="entry name" value="TPR-like"/>
    <property type="match status" value="1"/>
</dbReference>
<evidence type="ECO:0000256" key="5">
    <source>
        <dbReference type="PROSITE-ProRule" id="PRU00708"/>
    </source>
</evidence>
<dbReference type="Pfam" id="PF01535">
    <property type="entry name" value="PPR"/>
    <property type="match status" value="2"/>
</dbReference>
<dbReference type="NCBIfam" id="TIGR00756">
    <property type="entry name" value="PPR"/>
    <property type="match status" value="4"/>
</dbReference>
<feature type="repeat" description="PPR" evidence="5">
    <location>
        <begin position="257"/>
        <end position="291"/>
    </location>
</feature>
<evidence type="ECO:0000256" key="3">
    <source>
        <dbReference type="ARBA" id="ARBA00022946"/>
    </source>
</evidence>
<dbReference type="EMBL" id="GEVI01020466">
    <property type="protein sequence ID" value="JAU11854.1"/>
    <property type="molecule type" value="Transcribed_RNA"/>
</dbReference>
<comment type="similarity">
    <text evidence="1">Belongs to the PPR family. P subfamily.</text>
</comment>
<proteinExistence type="inferred from homology"/>
<evidence type="ECO:0000313" key="6">
    <source>
        <dbReference type="EMBL" id="JAU11854.1"/>
    </source>
</evidence>
<organism evidence="6">
    <name type="scientific">Noccaea caerulescens</name>
    <name type="common">Alpine penny-cress</name>
    <name type="synonym">Thlaspi caerulescens</name>
    <dbReference type="NCBI Taxonomy" id="107243"/>
    <lineage>
        <taxon>Eukaryota</taxon>
        <taxon>Viridiplantae</taxon>
        <taxon>Streptophyta</taxon>
        <taxon>Embryophyta</taxon>
        <taxon>Tracheophyta</taxon>
        <taxon>Spermatophyta</taxon>
        <taxon>Magnoliopsida</taxon>
        <taxon>eudicotyledons</taxon>
        <taxon>Gunneridae</taxon>
        <taxon>Pentapetalae</taxon>
        <taxon>rosids</taxon>
        <taxon>malvids</taxon>
        <taxon>Brassicales</taxon>
        <taxon>Brassicaceae</taxon>
        <taxon>Coluteocarpeae</taxon>
        <taxon>Noccaea</taxon>
    </lineage>
</organism>
<accession>A0A1J3CZ05</accession>
<keyword evidence="2" id="KW-0677">Repeat</keyword>
<dbReference type="InterPro" id="IPR050667">
    <property type="entry name" value="PPR-containing_protein"/>
</dbReference>
<dbReference type="AlphaFoldDB" id="A0A1J3CZ05"/>
<reference evidence="6" key="1">
    <citation type="submission" date="2016-07" db="EMBL/GenBank/DDBJ databases">
        <title>De novo transcriptome assembly of four accessions of the metal hyperaccumulator plant Noccaea caerulescens.</title>
        <authorList>
            <person name="Blande D."/>
            <person name="Halimaa P."/>
            <person name="Tervahauta A.I."/>
            <person name="Aarts M.G."/>
            <person name="Karenlampi S.O."/>
        </authorList>
    </citation>
    <scope>NUCLEOTIDE SEQUENCE</scope>
</reference>
<dbReference type="PANTHER" id="PTHR47939:SF9">
    <property type="entry name" value="(WILD MALAYSIAN BANANA) HYPOTHETICAL PROTEIN"/>
    <property type="match status" value="1"/>
</dbReference>
<gene>
    <name evidence="6" type="ORF">GA_TR19937_c1_g1_i1_g.66335</name>
</gene>
<evidence type="ECO:0000256" key="4">
    <source>
        <dbReference type="ARBA" id="ARBA00023128"/>
    </source>
</evidence>
<dbReference type="FunFam" id="1.25.40.10:FF:002935">
    <property type="entry name" value="Pentatricopeptide repeat-containing protein At1g61870, mitochondrial"/>
    <property type="match status" value="1"/>
</dbReference>